<organism evidence="2 3">
    <name type="scientific">Brevibacillus fluminis</name>
    <dbReference type="NCBI Taxonomy" id="511487"/>
    <lineage>
        <taxon>Bacteria</taxon>
        <taxon>Bacillati</taxon>
        <taxon>Bacillota</taxon>
        <taxon>Bacilli</taxon>
        <taxon>Bacillales</taxon>
        <taxon>Paenibacillaceae</taxon>
        <taxon>Brevibacillus</taxon>
    </lineage>
</organism>
<dbReference type="OrthoDB" id="2867625at2"/>
<evidence type="ECO:0000313" key="2">
    <source>
        <dbReference type="EMBL" id="RNB84527.1"/>
    </source>
</evidence>
<dbReference type="Pfam" id="PF22289">
    <property type="entry name" value="DmmA-like_C"/>
    <property type="match status" value="1"/>
</dbReference>
<dbReference type="NCBIfam" id="NF041259">
    <property type="entry name" value="mono_DmmA_fam"/>
    <property type="match status" value="1"/>
</dbReference>
<protein>
    <recommendedName>
        <fullName evidence="1">Dimethylamine monooxygenase subunit DmmA-like C-terminal domain-containing protein</fullName>
    </recommendedName>
</protein>
<dbReference type="AlphaFoldDB" id="A0A3M8DB83"/>
<name>A0A3M8DB83_9BACL</name>
<evidence type="ECO:0000259" key="1">
    <source>
        <dbReference type="Pfam" id="PF22289"/>
    </source>
</evidence>
<gene>
    <name evidence="2" type="ORF">EDM56_20660</name>
</gene>
<sequence>MQKQRCVLLVDAAGEPASHELRKQLSESNLPFEVHHVGKGSLGQPGLAELLSNQQIGTYLYVYTAWDLQKPLLRLAEEAGFSDDEMECRGFGPMSKQVYCSACQEMNEVQQELELFCDFCGIHLTVSDHFSKRLQAYLGYTSIQ</sequence>
<reference evidence="2 3" key="1">
    <citation type="submission" date="2018-10" db="EMBL/GenBank/DDBJ databases">
        <title>Phylogenomics of Brevibacillus.</title>
        <authorList>
            <person name="Dunlap C."/>
        </authorList>
    </citation>
    <scope>NUCLEOTIDE SEQUENCE [LARGE SCALE GENOMIC DNA]</scope>
    <source>
        <strain evidence="2 3">JCM 15716</strain>
    </source>
</reference>
<evidence type="ECO:0000313" key="3">
    <source>
        <dbReference type="Proteomes" id="UP000271031"/>
    </source>
</evidence>
<feature type="domain" description="Dimethylamine monooxygenase subunit DmmA-like C-terminal" evidence="1">
    <location>
        <begin position="97"/>
        <end position="139"/>
    </location>
</feature>
<proteinExistence type="predicted"/>
<comment type="caution">
    <text evidence="2">The sequence shown here is derived from an EMBL/GenBank/DDBJ whole genome shotgun (WGS) entry which is preliminary data.</text>
</comment>
<keyword evidence="3" id="KW-1185">Reference proteome</keyword>
<dbReference type="InterPro" id="IPR048037">
    <property type="entry name" value="DmmA-like_C"/>
</dbReference>
<dbReference type="EMBL" id="RHHQ01000017">
    <property type="protein sequence ID" value="RNB84527.1"/>
    <property type="molecule type" value="Genomic_DNA"/>
</dbReference>
<dbReference type="Proteomes" id="UP000271031">
    <property type="component" value="Unassembled WGS sequence"/>
</dbReference>
<dbReference type="RefSeq" id="WP_122919810.1">
    <property type="nucleotide sequence ID" value="NZ_RHHQ01000017.1"/>
</dbReference>
<accession>A0A3M8DB83</accession>